<accession>S2Z923</accession>
<evidence type="ECO:0000256" key="1">
    <source>
        <dbReference type="SAM" id="Phobius"/>
    </source>
</evidence>
<keyword evidence="1" id="KW-1133">Transmembrane helix</keyword>
<dbReference type="STRING" id="1125779.HMPREF1219_00135"/>
<name>S2Z923_9CORY</name>
<keyword evidence="1" id="KW-0472">Membrane</keyword>
<evidence type="ECO:0000313" key="3">
    <source>
        <dbReference type="Proteomes" id="UP000014408"/>
    </source>
</evidence>
<keyword evidence="1" id="KW-0812">Transmembrane</keyword>
<comment type="caution">
    <text evidence="2">The sequence shown here is derived from an EMBL/GenBank/DDBJ whole genome shotgun (WGS) entry which is preliminary data.</text>
</comment>
<evidence type="ECO:0000313" key="2">
    <source>
        <dbReference type="EMBL" id="EPD70840.1"/>
    </source>
</evidence>
<dbReference type="AlphaFoldDB" id="S2Z923"/>
<reference evidence="2 3" key="1">
    <citation type="submission" date="2013-05" db="EMBL/GenBank/DDBJ databases">
        <title>The Genome Sequence of Corynebacterium pyruviciproducens 1773O (ATCC BAA-1742).</title>
        <authorList>
            <consortium name="The Broad Institute Genomics Platform"/>
            <person name="Earl A."/>
            <person name="Ward D."/>
            <person name="Feldgarden M."/>
            <person name="Gevers D."/>
            <person name="Tong J."/>
            <person name="Walker B."/>
            <person name="Young S."/>
            <person name="Zeng Q."/>
            <person name="Gargeya S."/>
            <person name="Fitzgerald M."/>
            <person name="Haas B."/>
            <person name="Abouelleil A."/>
            <person name="Allen A.W."/>
            <person name="Alvarado L."/>
            <person name="Arachchi H.M."/>
            <person name="Berlin A.M."/>
            <person name="Chapman S.B."/>
            <person name="Gainer-Dewar J."/>
            <person name="Goldberg J."/>
            <person name="Griggs A."/>
            <person name="Gujja S."/>
            <person name="Hansen M."/>
            <person name="Howarth C."/>
            <person name="Imamovic A."/>
            <person name="Ireland A."/>
            <person name="Larimer J."/>
            <person name="McCowan C."/>
            <person name="Murphy C."/>
            <person name="Pearson M."/>
            <person name="Poon T.W."/>
            <person name="Priest M."/>
            <person name="Roberts A."/>
            <person name="Saif S."/>
            <person name="Shea T."/>
            <person name="Sisk P."/>
            <person name="Sykes S."/>
            <person name="Wortman J."/>
            <person name="Nusbaum C."/>
            <person name="Birren B."/>
        </authorList>
    </citation>
    <scope>NUCLEOTIDE SEQUENCE [LARGE SCALE GENOMIC DNA]</scope>
    <source>
        <strain evidence="2 3">ATCC BAA-1742</strain>
    </source>
</reference>
<dbReference type="EMBL" id="ATBY01000002">
    <property type="protein sequence ID" value="EPD70840.1"/>
    <property type="molecule type" value="Genomic_DNA"/>
</dbReference>
<feature type="transmembrane region" description="Helical" evidence="1">
    <location>
        <begin position="12"/>
        <end position="32"/>
    </location>
</feature>
<sequence length="33" mass="3676">MRIPPVEDQIFILLCVNNFALIGIIIMIAGLYA</sequence>
<keyword evidence="3" id="KW-1185">Reference proteome</keyword>
<protein>
    <submittedName>
        <fullName evidence="2">Uncharacterized protein</fullName>
    </submittedName>
</protein>
<gene>
    <name evidence="2" type="ORF">HMPREF1219_00135</name>
</gene>
<proteinExistence type="predicted"/>
<organism evidence="2 3">
    <name type="scientific">Corynebacterium pyruviciproducens ATCC BAA-1742</name>
    <dbReference type="NCBI Taxonomy" id="1125779"/>
    <lineage>
        <taxon>Bacteria</taxon>
        <taxon>Bacillati</taxon>
        <taxon>Actinomycetota</taxon>
        <taxon>Actinomycetes</taxon>
        <taxon>Mycobacteriales</taxon>
        <taxon>Corynebacteriaceae</taxon>
        <taxon>Corynebacterium</taxon>
    </lineage>
</organism>
<dbReference type="Proteomes" id="UP000014408">
    <property type="component" value="Unassembled WGS sequence"/>
</dbReference>
<dbReference type="HOGENOM" id="CLU_3381423_0_0_11"/>